<accession>A0A387B7L7</accession>
<sequence length="196" mass="20763">MKNSKASDVAILAIFIAIMVVVQILSQIVYSVWPLPIVPTLLHIPVIIGSIVLGSKKGAFLGLVMGIISVVNATVVTLPSSFMFSPLQPIPGTNHGSIWALVIAIVPRILIGVFPYYIYKMSKNQFGAGLAAFVGTATNTVLVLGFIFLFFRAVTKQTFGALLASIITGNSIAEVVIAVILTMAIVPALLKARGNQ</sequence>
<keyword evidence="1" id="KW-0472">Membrane</keyword>
<evidence type="ECO:0000256" key="1">
    <source>
        <dbReference type="SAM" id="Phobius"/>
    </source>
</evidence>
<dbReference type="RefSeq" id="WP_120771052.1">
    <property type="nucleotide sequence ID" value="NZ_CP032627.1"/>
</dbReference>
<feature type="transmembrane region" description="Helical" evidence="1">
    <location>
        <begin position="171"/>
        <end position="190"/>
    </location>
</feature>
<name>A0A387B7L7_9LACT</name>
<dbReference type="Gene3D" id="1.10.1760.20">
    <property type="match status" value="1"/>
</dbReference>
<organism evidence="2 3">
    <name type="scientific">Lactococcus allomyrinae</name>
    <dbReference type="NCBI Taxonomy" id="2419773"/>
    <lineage>
        <taxon>Bacteria</taxon>
        <taxon>Bacillati</taxon>
        <taxon>Bacillota</taxon>
        <taxon>Bacilli</taxon>
        <taxon>Lactobacillales</taxon>
        <taxon>Streptococcaceae</taxon>
        <taxon>Lactococcus</taxon>
    </lineage>
</organism>
<feature type="transmembrane region" description="Helical" evidence="1">
    <location>
        <begin position="60"/>
        <end position="78"/>
    </location>
</feature>
<dbReference type="OrthoDB" id="9813540at2"/>
<dbReference type="Proteomes" id="UP000269374">
    <property type="component" value="Chromosome"/>
</dbReference>
<feature type="transmembrane region" description="Helical" evidence="1">
    <location>
        <begin position="130"/>
        <end position="151"/>
    </location>
</feature>
<proteinExistence type="predicted"/>
<protein>
    <submittedName>
        <fullName evidence="2">ECF transporter S component</fullName>
    </submittedName>
</protein>
<keyword evidence="1" id="KW-1133">Transmembrane helix</keyword>
<dbReference type="KEGG" id="lact:D7I46_00280"/>
<dbReference type="Pfam" id="PF12822">
    <property type="entry name" value="ECF_trnsprt"/>
    <property type="match status" value="1"/>
</dbReference>
<dbReference type="GO" id="GO:0022857">
    <property type="term" value="F:transmembrane transporter activity"/>
    <property type="evidence" value="ECO:0007669"/>
    <property type="project" value="InterPro"/>
</dbReference>
<dbReference type="EMBL" id="CP032627">
    <property type="protein sequence ID" value="AYF99662.1"/>
    <property type="molecule type" value="Genomic_DNA"/>
</dbReference>
<keyword evidence="3" id="KW-1185">Reference proteome</keyword>
<evidence type="ECO:0000313" key="3">
    <source>
        <dbReference type="Proteomes" id="UP000269374"/>
    </source>
</evidence>
<keyword evidence="1" id="KW-0812">Transmembrane</keyword>
<reference evidence="2 3" key="1">
    <citation type="submission" date="2018-09" db="EMBL/GenBank/DDBJ databases">
        <title>Genome sequencing of strain 1JSPR-7.</title>
        <authorList>
            <person name="Heo J."/>
            <person name="Kim S.-J."/>
            <person name="Kwon S.-W."/>
        </authorList>
    </citation>
    <scope>NUCLEOTIDE SEQUENCE [LARGE SCALE GENOMIC DNA]</scope>
    <source>
        <strain evidence="2 3">1JSPR-7</strain>
    </source>
</reference>
<gene>
    <name evidence="2" type="ORF">D7I46_00280</name>
</gene>
<evidence type="ECO:0000313" key="2">
    <source>
        <dbReference type="EMBL" id="AYF99662.1"/>
    </source>
</evidence>
<feature type="transmembrane region" description="Helical" evidence="1">
    <location>
        <begin position="36"/>
        <end position="53"/>
    </location>
</feature>
<dbReference type="AlphaFoldDB" id="A0A387B7L7"/>
<feature type="transmembrane region" description="Helical" evidence="1">
    <location>
        <begin position="98"/>
        <end position="118"/>
    </location>
</feature>
<feature type="transmembrane region" description="Helical" evidence="1">
    <location>
        <begin position="9"/>
        <end position="30"/>
    </location>
</feature>
<dbReference type="InterPro" id="IPR024529">
    <property type="entry name" value="ECF_trnsprt_substrate-spec"/>
</dbReference>